<dbReference type="CDD" id="cd17536">
    <property type="entry name" value="REC_YesN-like"/>
    <property type="match status" value="1"/>
</dbReference>
<sequence length="403" mass="44637">MSTISIFAGAYCQAEDVARKTAENLKYSFVSDKEVIEQAASQFGVPASRFIRTMNGKVSVFNAFTHEQERIMAFLKAVVAGLIREQGVVVYGKSAKLIPSHISHVLTVGILGEASFRIKNAVQKEGVSEAQAQKLVHKDEEALTKWCEKITGAAPWIPDQYDIFLPMDKSSVDEAAELIVKNAKKNVLLPTKESLAALNDFVLAAHVETALVKEGHSVGVEVKDKNVILTINKHSLMLNKLEDELKSIASNLSGVNSVETKVGPDFYKADIYRKHDFEAPSKVLLVDDEQEFVQTLSDRLLMRDVGSAVVYDGQQALDFIQEDEPEVMVLDLNMPGMDGMEVLRKVKQSHPGIEVIILTGHGSEKDKNLCMDLGAFAYLEKPVDIEVLSEKMREAYKKAQIRN</sequence>
<dbReference type="AlphaFoldDB" id="A0A1M6GDZ5"/>
<dbReference type="SMART" id="SM00448">
    <property type="entry name" value="REC"/>
    <property type="match status" value="1"/>
</dbReference>
<dbReference type="PROSITE" id="PS50110">
    <property type="entry name" value="RESPONSE_REGULATORY"/>
    <property type="match status" value="1"/>
</dbReference>
<dbReference type="RefSeq" id="WP_073473565.1">
    <property type="nucleotide sequence ID" value="NZ_FQZU01000004.1"/>
</dbReference>
<dbReference type="GO" id="GO:0000160">
    <property type="term" value="P:phosphorelay signal transduction system"/>
    <property type="evidence" value="ECO:0007669"/>
    <property type="project" value="UniProtKB-KW"/>
</dbReference>
<dbReference type="EMBL" id="FQZU01000004">
    <property type="protein sequence ID" value="SHJ08180.1"/>
    <property type="molecule type" value="Genomic_DNA"/>
</dbReference>
<evidence type="ECO:0000256" key="1">
    <source>
        <dbReference type="ARBA" id="ARBA00022553"/>
    </source>
</evidence>
<evidence type="ECO:0000259" key="4">
    <source>
        <dbReference type="PROSITE" id="PS50110"/>
    </source>
</evidence>
<name>A0A1M6GDZ5_9BACT</name>
<dbReference type="GO" id="GO:0003677">
    <property type="term" value="F:DNA binding"/>
    <property type="evidence" value="ECO:0007669"/>
    <property type="project" value="UniProtKB-KW"/>
</dbReference>
<dbReference type="Gene3D" id="3.40.50.300">
    <property type="entry name" value="P-loop containing nucleotide triphosphate hydrolases"/>
    <property type="match status" value="1"/>
</dbReference>
<keyword evidence="6" id="KW-1185">Reference proteome</keyword>
<evidence type="ECO:0000256" key="2">
    <source>
        <dbReference type="ARBA" id="ARBA00023012"/>
    </source>
</evidence>
<dbReference type="InterPro" id="IPR050595">
    <property type="entry name" value="Bact_response_regulator"/>
</dbReference>
<dbReference type="Gene3D" id="3.40.50.2300">
    <property type="match status" value="1"/>
</dbReference>
<dbReference type="STRING" id="1121393.SAMN02745216_00985"/>
<proteinExistence type="predicted"/>
<accession>A0A1M6GDZ5</accession>
<keyword evidence="1 3" id="KW-0597">Phosphoprotein</keyword>
<dbReference type="InterPro" id="IPR001789">
    <property type="entry name" value="Sig_transdc_resp-reg_receiver"/>
</dbReference>
<organism evidence="5 6">
    <name type="scientific">Desulfatibacillum alkenivorans DSM 16219</name>
    <dbReference type="NCBI Taxonomy" id="1121393"/>
    <lineage>
        <taxon>Bacteria</taxon>
        <taxon>Pseudomonadati</taxon>
        <taxon>Thermodesulfobacteriota</taxon>
        <taxon>Desulfobacteria</taxon>
        <taxon>Desulfobacterales</taxon>
        <taxon>Desulfatibacillaceae</taxon>
        <taxon>Desulfatibacillum</taxon>
    </lineage>
</organism>
<feature type="domain" description="Response regulatory" evidence="4">
    <location>
        <begin position="282"/>
        <end position="396"/>
    </location>
</feature>
<dbReference type="InterPro" id="IPR011006">
    <property type="entry name" value="CheY-like_superfamily"/>
</dbReference>
<keyword evidence="2" id="KW-0902">Two-component regulatory system</keyword>
<evidence type="ECO:0000313" key="5">
    <source>
        <dbReference type="EMBL" id="SHJ08180.1"/>
    </source>
</evidence>
<gene>
    <name evidence="5" type="ORF">SAMN02745216_00985</name>
</gene>
<protein>
    <submittedName>
        <fullName evidence="5">Response regulator containing CheY-like receiver, AAA-type ATPase, and DNA-binding domains</fullName>
    </submittedName>
</protein>
<dbReference type="SUPFAM" id="SSF52172">
    <property type="entry name" value="CheY-like"/>
    <property type="match status" value="1"/>
</dbReference>
<dbReference type="PANTHER" id="PTHR44591">
    <property type="entry name" value="STRESS RESPONSE REGULATOR PROTEIN 1"/>
    <property type="match status" value="1"/>
</dbReference>
<dbReference type="Pfam" id="PF13189">
    <property type="entry name" value="Cytidylate_kin2"/>
    <property type="match status" value="1"/>
</dbReference>
<feature type="modified residue" description="4-aspartylphosphate" evidence="3">
    <location>
        <position position="331"/>
    </location>
</feature>
<dbReference type="PANTHER" id="PTHR44591:SF14">
    <property type="entry name" value="PROTEIN PILG"/>
    <property type="match status" value="1"/>
</dbReference>
<dbReference type="Proteomes" id="UP000183994">
    <property type="component" value="Unassembled WGS sequence"/>
</dbReference>
<evidence type="ECO:0000256" key="3">
    <source>
        <dbReference type="PROSITE-ProRule" id="PRU00169"/>
    </source>
</evidence>
<dbReference type="OrthoDB" id="9788090at2"/>
<reference evidence="6" key="1">
    <citation type="submission" date="2016-11" db="EMBL/GenBank/DDBJ databases">
        <authorList>
            <person name="Varghese N."/>
            <person name="Submissions S."/>
        </authorList>
    </citation>
    <scope>NUCLEOTIDE SEQUENCE [LARGE SCALE GENOMIC DNA]</scope>
    <source>
        <strain evidence="6">DSM 16219</strain>
    </source>
</reference>
<dbReference type="InterPro" id="IPR027417">
    <property type="entry name" value="P-loop_NTPase"/>
</dbReference>
<evidence type="ECO:0000313" key="6">
    <source>
        <dbReference type="Proteomes" id="UP000183994"/>
    </source>
</evidence>
<keyword evidence="5" id="KW-0238">DNA-binding</keyword>
<dbReference type="Pfam" id="PF00072">
    <property type="entry name" value="Response_reg"/>
    <property type="match status" value="1"/>
</dbReference>